<evidence type="ECO:0000313" key="2">
    <source>
        <dbReference type="EMBL" id="OOQ60420.1"/>
    </source>
</evidence>
<dbReference type="Proteomes" id="UP000189739">
    <property type="component" value="Unassembled WGS sequence"/>
</dbReference>
<dbReference type="AlphaFoldDB" id="A0A1S9PHJ6"/>
<feature type="signal peptide" evidence="1">
    <location>
        <begin position="1"/>
        <end position="22"/>
    </location>
</feature>
<dbReference type="OrthoDB" id="796539at2"/>
<name>A0A1S9PHJ6_9SPHI</name>
<evidence type="ECO:0000313" key="3">
    <source>
        <dbReference type="Proteomes" id="UP000189739"/>
    </source>
</evidence>
<reference evidence="2 3" key="1">
    <citation type="submission" date="2016-07" db="EMBL/GenBank/DDBJ databases">
        <title>Genomic analysis of zinc-resistant bacterium Mucilaginibacter pedocola TBZ30.</title>
        <authorList>
            <person name="Huang J."/>
            <person name="Tang J."/>
        </authorList>
    </citation>
    <scope>NUCLEOTIDE SEQUENCE [LARGE SCALE GENOMIC DNA]</scope>
    <source>
        <strain evidence="2 3">TBZ30</strain>
    </source>
</reference>
<organism evidence="2 3">
    <name type="scientific">Mucilaginibacter pedocola</name>
    <dbReference type="NCBI Taxonomy" id="1792845"/>
    <lineage>
        <taxon>Bacteria</taxon>
        <taxon>Pseudomonadati</taxon>
        <taxon>Bacteroidota</taxon>
        <taxon>Sphingobacteriia</taxon>
        <taxon>Sphingobacteriales</taxon>
        <taxon>Sphingobacteriaceae</taxon>
        <taxon>Mucilaginibacter</taxon>
    </lineage>
</organism>
<proteinExistence type="predicted"/>
<feature type="chain" id="PRO_5013024016" evidence="1">
    <location>
        <begin position="23"/>
        <end position="119"/>
    </location>
</feature>
<protein>
    <submittedName>
        <fullName evidence="2">Uncharacterized protein</fullName>
    </submittedName>
</protein>
<accession>A0A1S9PHJ6</accession>
<keyword evidence="3" id="KW-1185">Reference proteome</keyword>
<dbReference type="STRING" id="1792845.BC343_25750"/>
<keyword evidence="1" id="KW-0732">Signal</keyword>
<dbReference type="RefSeq" id="WP_078347706.1">
    <property type="nucleotide sequence ID" value="NZ_MBTF01000007.1"/>
</dbReference>
<evidence type="ECO:0000256" key="1">
    <source>
        <dbReference type="SAM" id="SignalP"/>
    </source>
</evidence>
<comment type="caution">
    <text evidence="2">The sequence shown here is derived from an EMBL/GenBank/DDBJ whole genome shotgun (WGS) entry which is preliminary data.</text>
</comment>
<dbReference type="EMBL" id="MBTF01000007">
    <property type="protein sequence ID" value="OOQ60420.1"/>
    <property type="molecule type" value="Genomic_DNA"/>
</dbReference>
<sequence>MKKSILTSIILPRLAFSVLASAITDISGVWACNLRLADGGSIALAYSFKQDGEKLTGTVDSPQGELMIENGRISGDSLSFGLNIQGINFPHTGRVYQDSIALEVMAQGSKLHACLIRKK</sequence>
<gene>
    <name evidence="2" type="ORF">BC343_25750</name>
</gene>